<dbReference type="SUPFAM" id="SSF53335">
    <property type="entry name" value="S-adenosyl-L-methionine-dependent methyltransferases"/>
    <property type="match status" value="1"/>
</dbReference>
<evidence type="ECO:0000256" key="1">
    <source>
        <dbReference type="ARBA" id="ARBA00011975"/>
    </source>
</evidence>
<evidence type="ECO:0000256" key="7">
    <source>
        <dbReference type="RuleBase" id="RU000416"/>
    </source>
</evidence>
<protein>
    <recommendedName>
        <fullName evidence="1">DNA (cytosine-5-)-methyltransferase</fullName>
        <ecNumber evidence="1">2.1.1.37</ecNumber>
    </recommendedName>
</protein>
<dbReference type="Proteomes" id="UP000604383">
    <property type="component" value="Unassembled WGS sequence"/>
</dbReference>
<evidence type="ECO:0000256" key="4">
    <source>
        <dbReference type="ARBA" id="ARBA00022691"/>
    </source>
</evidence>
<name>A0AB36B683_CLOIN</name>
<comment type="caution">
    <text evidence="8">The sequence shown here is derived from an EMBL/GenBank/DDBJ whole genome shotgun (WGS) entry which is preliminary data.</text>
</comment>
<dbReference type="InterPro" id="IPR001525">
    <property type="entry name" value="C5_MeTfrase"/>
</dbReference>
<dbReference type="NCBIfam" id="TIGR00675">
    <property type="entry name" value="dcm"/>
    <property type="match status" value="1"/>
</dbReference>
<dbReference type="RefSeq" id="WP_117485244.1">
    <property type="nucleotide sequence ID" value="NZ_JAJFED010000001.1"/>
</dbReference>
<dbReference type="PRINTS" id="PR00105">
    <property type="entry name" value="C5METTRFRASE"/>
</dbReference>
<dbReference type="EMBL" id="WWTN01000016">
    <property type="protein sequence ID" value="MZH56196.1"/>
    <property type="molecule type" value="Genomic_DNA"/>
</dbReference>
<keyword evidence="2 6" id="KW-0489">Methyltransferase</keyword>
<feature type="active site" evidence="6">
    <location>
        <position position="80"/>
    </location>
</feature>
<dbReference type="EC" id="2.1.1.37" evidence="1"/>
<dbReference type="GO" id="GO:0009307">
    <property type="term" value="P:DNA restriction-modification system"/>
    <property type="evidence" value="ECO:0007669"/>
    <property type="project" value="UniProtKB-KW"/>
</dbReference>
<evidence type="ECO:0000256" key="2">
    <source>
        <dbReference type="ARBA" id="ARBA00022603"/>
    </source>
</evidence>
<dbReference type="InterPro" id="IPR050750">
    <property type="entry name" value="C5-MTase"/>
</dbReference>
<dbReference type="PANTHER" id="PTHR46098">
    <property type="entry name" value="TRNA (CYTOSINE(38)-C(5))-METHYLTRANSFERASE"/>
    <property type="match status" value="1"/>
</dbReference>
<evidence type="ECO:0000256" key="5">
    <source>
        <dbReference type="ARBA" id="ARBA00022747"/>
    </source>
</evidence>
<accession>A0AB36B683</accession>
<keyword evidence="3 6" id="KW-0808">Transferase</keyword>
<keyword evidence="4 6" id="KW-0949">S-adenosyl-L-methionine</keyword>
<sequence length="306" mass="33717">MSALTHFSLFSGIGGIDLAAEAAGFTTVCQCEWADFPMEVLKKHWPQVPKFRDITTVTKEAFFEKTGRETTTLISGGFPCQPFSSAGKQRGFEDERYLWPEMLRVIRELHPSWVLGENVAGFIHLGLDKTVFDLEQAGYAVRVFVLPAVAVGAWHERKRTFIIGHAASHAPCQRHGGCGENCRCADDPDWELPKIQSQRNRMDGAAVMGGLQTAGQPAGGCETESRLGGMADGIPPEMDGHSMWAKEPAQIPYLISDPPANVAKRLKTLGNAVVPPQVYPILRYIAEIETGRCRNRQQGGDRIWNP</sequence>
<evidence type="ECO:0000256" key="6">
    <source>
        <dbReference type="PROSITE-ProRule" id="PRU01016"/>
    </source>
</evidence>
<dbReference type="GO" id="GO:0003886">
    <property type="term" value="F:DNA (cytosine-5-)-methyltransferase activity"/>
    <property type="evidence" value="ECO:0007669"/>
    <property type="project" value="UniProtKB-EC"/>
</dbReference>
<keyword evidence="5" id="KW-0680">Restriction system</keyword>
<reference evidence="8" key="1">
    <citation type="journal article" date="2019" name="Nat. Med.">
        <title>A library of human gut bacterial isolates paired with longitudinal multiomics data enables mechanistic microbiome research.</title>
        <authorList>
            <person name="Poyet M."/>
            <person name="Groussin M."/>
            <person name="Gibbons S.M."/>
            <person name="Avila-Pacheco J."/>
            <person name="Jiang X."/>
            <person name="Kearney S.M."/>
            <person name="Perrotta A.R."/>
            <person name="Berdy B."/>
            <person name="Zhao S."/>
            <person name="Lieberman T.D."/>
            <person name="Swanson P.K."/>
            <person name="Smith M."/>
            <person name="Roesemann S."/>
            <person name="Alexander J.E."/>
            <person name="Rich S.A."/>
            <person name="Livny J."/>
            <person name="Vlamakis H."/>
            <person name="Clish C."/>
            <person name="Bullock K."/>
            <person name="Deik A."/>
            <person name="Scott J."/>
            <person name="Pierce K.A."/>
            <person name="Xavier R.J."/>
            <person name="Alm E.J."/>
        </authorList>
    </citation>
    <scope>NUCLEOTIDE SEQUENCE</scope>
    <source>
        <strain evidence="8">BIOML-A12</strain>
    </source>
</reference>
<dbReference type="PANTHER" id="PTHR46098:SF1">
    <property type="entry name" value="TRNA (CYTOSINE(38)-C(5))-METHYLTRANSFERASE"/>
    <property type="match status" value="1"/>
</dbReference>
<evidence type="ECO:0000313" key="8">
    <source>
        <dbReference type="EMBL" id="MZH56196.1"/>
    </source>
</evidence>
<dbReference type="GO" id="GO:0032259">
    <property type="term" value="P:methylation"/>
    <property type="evidence" value="ECO:0007669"/>
    <property type="project" value="UniProtKB-KW"/>
</dbReference>
<dbReference type="PROSITE" id="PS51679">
    <property type="entry name" value="SAM_MT_C5"/>
    <property type="match status" value="1"/>
</dbReference>
<evidence type="ECO:0000313" key="9">
    <source>
        <dbReference type="Proteomes" id="UP000604383"/>
    </source>
</evidence>
<comment type="similarity">
    <text evidence="6 7">Belongs to the class I-like SAM-binding methyltransferase superfamily. C5-methyltransferase family.</text>
</comment>
<gene>
    <name evidence="8" type="primary">dcm</name>
    <name evidence="8" type="ORF">GT664_10600</name>
</gene>
<organism evidence="8 9">
    <name type="scientific">Clostridium innocuum</name>
    <dbReference type="NCBI Taxonomy" id="1522"/>
    <lineage>
        <taxon>Bacteria</taxon>
        <taxon>Bacillati</taxon>
        <taxon>Bacillota</taxon>
        <taxon>Clostridia</taxon>
        <taxon>Eubacteriales</taxon>
        <taxon>Clostridiaceae</taxon>
        <taxon>Clostridium</taxon>
    </lineage>
</organism>
<dbReference type="AlphaFoldDB" id="A0AB36B683"/>
<evidence type="ECO:0000256" key="3">
    <source>
        <dbReference type="ARBA" id="ARBA00022679"/>
    </source>
</evidence>
<dbReference type="Gene3D" id="3.40.50.150">
    <property type="entry name" value="Vaccinia Virus protein VP39"/>
    <property type="match status" value="1"/>
</dbReference>
<dbReference type="Pfam" id="PF00145">
    <property type="entry name" value="DNA_methylase"/>
    <property type="match status" value="1"/>
</dbReference>
<dbReference type="InterPro" id="IPR029063">
    <property type="entry name" value="SAM-dependent_MTases_sf"/>
</dbReference>
<proteinExistence type="inferred from homology"/>